<evidence type="ECO:0000256" key="1">
    <source>
        <dbReference type="SAM" id="SignalP"/>
    </source>
</evidence>
<keyword evidence="1" id="KW-0732">Signal</keyword>
<reference evidence="2 3" key="1">
    <citation type="submission" date="2015-09" db="EMBL/GenBank/DDBJ databases">
        <authorList>
            <person name="Jackson K.R."/>
            <person name="Lunt B.L."/>
            <person name="Fisher J.N.B."/>
            <person name="Gardner A.V."/>
            <person name="Bailey M.E."/>
            <person name="Deus L.M."/>
            <person name="Earl A.S."/>
            <person name="Gibby P.D."/>
            <person name="Hartmann K.A."/>
            <person name="Liu J.E."/>
            <person name="Manci A.M."/>
            <person name="Nielsen D.A."/>
            <person name="Solomon M.B."/>
            <person name="Breakwell D.P."/>
            <person name="Burnett S.H."/>
            <person name="Grose J.H."/>
        </authorList>
    </citation>
    <scope>NUCLEOTIDE SEQUENCE [LARGE SCALE GENOMIC DNA]</scope>
    <source>
        <strain evidence="2 3">S613</strain>
    </source>
</reference>
<accession>A0A0P8ZUE3</accession>
<dbReference type="EMBL" id="LJXB01000062">
    <property type="protein sequence ID" value="KPU60965.1"/>
    <property type="molecule type" value="Genomic_DNA"/>
</dbReference>
<organism evidence="2 3">
    <name type="scientific">Pseudomonas fluorescens</name>
    <dbReference type="NCBI Taxonomy" id="294"/>
    <lineage>
        <taxon>Bacteria</taxon>
        <taxon>Pseudomonadati</taxon>
        <taxon>Pseudomonadota</taxon>
        <taxon>Gammaproteobacteria</taxon>
        <taxon>Pseudomonadales</taxon>
        <taxon>Pseudomonadaceae</taxon>
        <taxon>Pseudomonas</taxon>
    </lineage>
</organism>
<evidence type="ECO:0000313" key="3">
    <source>
        <dbReference type="Proteomes" id="UP000050349"/>
    </source>
</evidence>
<name>A0A0P8ZUE3_PSEFL</name>
<proteinExistence type="predicted"/>
<keyword evidence="2" id="KW-0449">Lipoprotein</keyword>
<dbReference type="Proteomes" id="UP000050349">
    <property type="component" value="Unassembled WGS sequence"/>
</dbReference>
<evidence type="ECO:0000313" key="2">
    <source>
        <dbReference type="EMBL" id="KPU60965.1"/>
    </source>
</evidence>
<protein>
    <submittedName>
        <fullName evidence="2">Putative lipoprotein</fullName>
    </submittedName>
</protein>
<dbReference type="PROSITE" id="PS51257">
    <property type="entry name" value="PROKAR_LIPOPROTEIN"/>
    <property type="match status" value="1"/>
</dbReference>
<feature type="chain" id="PRO_5006154977" evidence="1">
    <location>
        <begin position="21"/>
        <end position="126"/>
    </location>
</feature>
<sequence>MRKTLILLSALFLTACSNLSIDEMREQLPPKTYTSERAPDDFTECVVGVFNSNARGFEMIRFDGAKSFRQGNRTTITAETGFPMYILDVTTIGGGDGGSLIQERNLVRMPIGYLKRFQDLTKTCLL</sequence>
<gene>
    <name evidence="2" type="ORF">AN403_5079</name>
</gene>
<comment type="caution">
    <text evidence="2">The sequence shown here is derived from an EMBL/GenBank/DDBJ whole genome shotgun (WGS) entry which is preliminary data.</text>
</comment>
<dbReference type="AlphaFoldDB" id="A0A0P8ZUE3"/>
<dbReference type="PATRIC" id="fig|294.162.peg.1240"/>
<feature type="signal peptide" evidence="1">
    <location>
        <begin position="1"/>
        <end position="20"/>
    </location>
</feature>